<sequence length="110" mass="11832">MALNCFVLGRVDVKLPLPGFEAKLSYPGQEVNCLVLGNGVKLLRPGVDVTLPLPEFEVKLPYPGQEVNCLVLGRVDVKLPLPGFEAKLPYPGQEVNCLVLGNGVKLPRPG</sequence>
<evidence type="ECO:0000313" key="2">
    <source>
        <dbReference type="Proteomes" id="UP001233172"/>
    </source>
</evidence>
<reference evidence="1" key="2">
    <citation type="submission" date="2023-04" db="EMBL/GenBank/DDBJ databases">
        <authorList>
            <person name="Bu L."/>
            <person name="Lu L."/>
            <person name="Laidemitt M.R."/>
            <person name="Zhang S.M."/>
            <person name="Mutuku M."/>
            <person name="Mkoji G."/>
            <person name="Steinauer M."/>
            <person name="Loker E.S."/>
        </authorList>
    </citation>
    <scope>NUCLEOTIDE SEQUENCE</scope>
    <source>
        <strain evidence="1">KasaAsao</strain>
        <tissue evidence="1">Whole Snail</tissue>
    </source>
</reference>
<evidence type="ECO:0000313" key="1">
    <source>
        <dbReference type="EMBL" id="KAK0067160.1"/>
    </source>
</evidence>
<proteinExistence type="predicted"/>
<reference evidence="1" key="1">
    <citation type="journal article" date="2023" name="PLoS Negl. Trop. Dis.">
        <title>A genome sequence for Biomphalaria pfeifferi, the major vector snail for the human-infecting parasite Schistosoma mansoni.</title>
        <authorList>
            <person name="Bu L."/>
            <person name="Lu L."/>
            <person name="Laidemitt M.R."/>
            <person name="Zhang S.M."/>
            <person name="Mutuku M."/>
            <person name="Mkoji G."/>
            <person name="Steinauer M."/>
            <person name="Loker E.S."/>
        </authorList>
    </citation>
    <scope>NUCLEOTIDE SEQUENCE</scope>
    <source>
        <strain evidence="1">KasaAsao</strain>
    </source>
</reference>
<gene>
    <name evidence="1" type="ORF">Bpfe_003258</name>
</gene>
<dbReference type="EMBL" id="JASAOG010000008">
    <property type="protein sequence ID" value="KAK0067160.1"/>
    <property type="molecule type" value="Genomic_DNA"/>
</dbReference>
<dbReference type="Proteomes" id="UP001233172">
    <property type="component" value="Unassembled WGS sequence"/>
</dbReference>
<accession>A0AAD8FK00</accession>
<organism evidence="1 2">
    <name type="scientific">Biomphalaria pfeifferi</name>
    <name type="common">Bloodfluke planorb</name>
    <name type="synonym">Freshwater snail</name>
    <dbReference type="NCBI Taxonomy" id="112525"/>
    <lineage>
        <taxon>Eukaryota</taxon>
        <taxon>Metazoa</taxon>
        <taxon>Spiralia</taxon>
        <taxon>Lophotrochozoa</taxon>
        <taxon>Mollusca</taxon>
        <taxon>Gastropoda</taxon>
        <taxon>Heterobranchia</taxon>
        <taxon>Euthyneura</taxon>
        <taxon>Panpulmonata</taxon>
        <taxon>Hygrophila</taxon>
        <taxon>Lymnaeoidea</taxon>
        <taxon>Planorbidae</taxon>
        <taxon>Biomphalaria</taxon>
    </lineage>
</organism>
<name>A0AAD8FK00_BIOPF</name>
<protein>
    <submittedName>
        <fullName evidence="1">Uncharacterized protein</fullName>
    </submittedName>
</protein>
<keyword evidence="2" id="KW-1185">Reference proteome</keyword>
<comment type="caution">
    <text evidence="1">The sequence shown here is derived from an EMBL/GenBank/DDBJ whole genome shotgun (WGS) entry which is preliminary data.</text>
</comment>
<dbReference type="AlphaFoldDB" id="A0AAD8FK00"/>